<comment type="caution">
    <text evidence="1">The sequence shown here is derived from an EMBL/GenBank/DDBJ whole genome shotgun (WGS) entry which is preliminary data.</text>
</comment>
<evidence type="ECO:0000313" key="2">
    <source>
        <dbReference type="Proteomes" id="UP001281147"/>
    </source>
</evidence>
<name>A0ACC3MWY0_9PEZI</name>
<proteinExistence type="predicted"/>
<reference evidence="1" key="1">
    <citation type="submission" date="2023-07" db="EMBL/GenBank/DDBJ databases">
        <title>Black Yeasts Isolated from many extreme environments.</title>
        <authorList>
            <person name="Coleine C."/>
            <person name="Stajich J.E."/>
            <person name="Selbmann L."/>
        </authorList>
    </citation>
    <scope>NUCLEOTIDE SEQUENCE</scope>
    <source>
        <strain evidence="1">CCFEE 5714</strain>
    </source>
</reference>
<evidence type="ECO:0000313" key="1">
    <source>
        <dbReference type="EMBL" id="KAK3705591.1"/>
    </source>
</evidence>
<dbReference type="Proteomes" id="UP001281147">
    <property type="component" value="Unassembled WGS sequence"/>
</dbReference>
<sequence length="204" mass="23031">MRTKMKDEYLLELAVSRTSRLKDPTPLVDERPIKRLEQSPSKAIPSKMVETADERVLEGNIDSEREAEIENPLNKSDGELADILNNTVEQAGDETVDQKAATTVPRPTRPRRKRKTLVEELAIETREYGHGGDRLVYRAEDDKLYELLDGTKSKTRPEWTKGKERALMESTRPSVEGDLTKRAAAQAARMKMQKTAKAKAKGAR</sequence>
<protein>
    <submittedName>
        <fullName evidence="1">Uncharacterized protein</fullName>
    </submittedName>
</protein>
<accession>A0ACC3MWY0</accession>
<gene>
    <name evidence="1" type="ORF">LTR37_013199</name>
</gene>
<organism evidence="1 2">
    <name type="scientific">Vermiconidia calcicola</name>
    <dbReference type="NCBI Taxonomy" id="1690605"/>
    <lineage>
        <taxon>Eukaryota</taxon>
        <taxon>Fungi</taxon>
        <taxon>Dikarya</taxon>
        <taxon>Ascomycota</taxon>
        <taxon>Pezizomycotina</taxon>
        <taxon>Dothideomycetes</taxon>
        <taxon>Dothideomycetidae</taxon>
        <taxon>Mycosphaerellales</taxon>
        <taxon>Extremaceae</taxon>
        <taxon>Vermiconidia</taxon>
    </lineage>
</organism>
<dbReference type="EMBL" id="JAUTXU010000128">
    <property type="protein sequence ID" value="KAK3705591.1"/>
    <property type="molecule type" value="Genomic_DNA"/>
</dbReference>
<keyword evidence="2" id="KW-1185">Reference proteome</keyword>